<proteinExistence type="inferred from homology"/>
<evidence type="ECO:0000256" key="5">
    <source>
        <dbReference type="ARBA" id="ARBA00022679"/>
    </source>
</evidence>
<dbReference type="GO" id="GO:0009231">
    <property type="term" value="P:riboflavin biosynthetic process"/>
    <property type="evidence" value="ECO:0007669"/>
    <property type="project" value="UniProtKB-UniRule"/>
</dbReference>
<comment type="catalytic activity">
    <reaction evidence="6 7">
        <text>(2S)-2-hydroxy-3-oxobutyl phosphate + 5-amino-6-(D-ribitylamino)uracil = 6,7-dimethyl-8-(1-D-ribityl)lumazine + phosphate + 2 H2O + H(+)</text>
        <dbReference type="Rhea" id="RHEA:26152"/>
        <dbReference type="ChEBI" id="CHEBI:15377"/>
        <dbReference type="ChEBI" id="CHEBI:15378"/>
        <dbReference type="ChEBI" id="CHEBI:15934"/>
        <dbReference type="ChEBI" id="CHEBI:43474"/>
        <dbReference type="ChEBI" id="CHEBI:58201"/>
        <dbReference type="ChEBI" id="CHEBI:58830"/>
        <dbReference type="EC" id="2.5.1.78"/>
    </reaction>
</comment>
<evidence type="ECO:0000313" key="9">
    <source>
        <dbReference type="EMBL" id="WKW14955.1"/>
    </source>
</evidence>
<dbReference type="EC" id="2.5.1.78" evidence="3 7"/>
<comment type="similarity">
    <text evidence="2 7">Belongs to the DMRL synthase family.</text>
</comment>
<reference evidence="9" key="1">
    <citation type="submission" date="2023-07" db="EMBL/GenBank/DDBJ databases">
        <authorList>
            <person name="Haufschild T."/>
            <person name="Kallscheuer N."/>
            <person name="Hammer J."/>
            <person name="Kohn T."/>
            <person name="Kabuu M."/>
            <person name="Jogler M."/>
            <person name="Wohfarth N."/>
            <person name="Heuer A."/>
            <person name="Rohde M."/>
            <person name="van Teeseling M.C.F."/>
            <person name="Jogler C."/>
        </authorList>
    </citation>
    <scope>NUCLEOTIDE SEQUENCE</scope>
    <source>
        <strain evidence="8">Strain 138</strain>
        <strain evidence="9">Strain 318</strain>
    </source>
</reference>
<keyword evidence="4 7" id="KW-0686">Riboflavin biosynthesis</keyword>
<dbReference type="EMBL" id="CP130613">
    <property type="protein sequence ID" value="WKW14955.1"/>
    <property type="molecule type" value="Genomic_DNA"/>
</dbReference>
<dbReference type="HAMAP" id="MF_00178">
    <property type="entry name" value="Lumazine_synth"/>
    <property type="match status" value="1"/>
</dbReference>
<dbReference type="Proteomes" id="UP001229955">
    <property type="component" value="Chromosome"/>
</dbReference>
<sequence length="161" mass="17185">MAEFIGVPSAEGRRVVIVASRFNEHITQKLADGALDCCLKHGGRLEDVDQIWVPGAWELPPAVMKALQTERYDCVVAVGAVVRGETPHFDFVAGEANRGLALLQGEFGVPIGLGLLTTDTMQQAEDRAGGVHGNKGWDAALAALEMADLFGRLDLMNDAEG</sequence>
<dbReference type="InterPro" id="IPR036467">
    <property type="entry name" value="LS/RS_sf"/>
</dbReference>
<accession>A0AA49Q8C1</accession>
<dbReference type="EMBL" id="CP130612">
    <property type="protein sequence ID" value="WKW12046.1"/>
    <property type="molecule type" value="Genomic_DNA"/>
</dbReference>
<feature type="binding site" evidence="7">
    <location>
        <position position="113"/>
    </location>
    <ligand>
        <name>5-amino-6-(D-ribitylamino)uracil</name>
        <dbReference type="ChEBI" id="CHEBI:15934"/>
    </ligand>
</feature>
<feature type="active site" description="Proton donor" evidence="7">
    <location>
        <position position="88"/>
    </location>
</feature>
<evidence type="ECO:0000256" key="4">
    <source>
        <dbReference type="ARBA" id="ARBA00022619"/>
    </source>
</evidence>
<dbReference type="NCBIfam" id="TIGR00114">
    <property type="entry name" value="lumazine-synth"/>
    <property type="match status" value="1"/>
</dbReference>
<feature type="binding site" evidence="7">
    <location>
        <begin position="56"/>
        <end position="58"/>
    </location>
    <ligand>
        <name>5-amino-6-(D-ribitylamino)uracil</name>
        <dbReference type="ChEBI" id="CHEBI:15934"/>
    </ligand>
</feature>
<dbReference type="GO" id="GO:0000906">
    <property type="term" value="F:6,7-dimethyl-8-ribityllumazine synthase activity"/>
    <property type="evidence" value="ECO:0007669"/>
    <property type="project" value="UniProtKB-UniRule"/>
</dbReference>
<gene>
    <name evidence="7 9" type="primary">ribH</name>
    <name evidence="8" type="ORF">Strain138_001318</name>
    <name evidence="9" type="ORF">Strain318_001318</name>
</gene>
<evidence type="ECO:0000256" key="7">
    <source>
        <dbReference type="HAMAP-Rule" id="MF_00178"/>
    </source>
</evidence>
<name>A0AA49Q8C1_9BACT</name>
<evidence type="ECO:0000313" key="8">
    <source>
        <dbReference type="EMBL" id="WKW12046.1"/>
    </source>
</evidence>
<dbReference type="PANTHER" id="PTHR21058">
    <property type="entry name" value="6,7-DIMETHYL-8-RIBITYLLUMAZINE SYNTHASE DMRL SYNTHASE LUMAZINE SYNTHASE"/>
    <property type="match status" value="1"/>
</dbReference>
<evidence type="ECO:0000256" key="1">
    <source>
        <dbReference type="ARBA" id="ARBA00004917"/>
    </source>
</evidence>
<comment type="function">
    <text evidence="7">Catalyzes the formation of 6,7-dimethyl-8-ribityllumazine by condensation of 5-amino-6-(D-ribitylamino)uracil with 3,4-dihydroxy-2-butanone 4-phosphate. This is the penultimate step in the biosynthesis of riboflavin.</text>
</comment>
<keyword evidence="5 7" id="KW-0808">Transferase</keyword>
<dbReference type="KEGG" id="pspc:Strain318_001318"/>
<feature type="binding site" evidence="7">
    <location>
        <begin position="85"/>
        <end position="86"/>
    </location>
    <ligand>
        <name>(2S)-2-hydroxy-3-oxobutyl phosphate</name>
        <dbReference type="ChEBI" id="CHEBI:58830"/>
    </ligand>
</feature>
<dbReference type="PANTHER" id="PTHR21058:SF0">
    <property type="entry name" value="6,7-DIMETHYL-8-RIBITYLLUMAZINE SYNTHASE"/>
    <property type="match status" value="1"/>
</dbReference>
<dbReference type="GO" id="GO:0005829">
    <property type="term" value="C:cytosol"/>
    <property type="evidence" value="ECO:0007669"/>
    <property type="project" value="TreeGrafter"/>
</dbReference>
<organism evidence="9 10">
    <name type="scientific">Pseudogemmatithrix spongiicola</name>
    <dbReference type="NCBI Taxonomy" id="3062599"/>
    <lineage>
        <taxon>Bacteria</taxon>
        <taxon>Pseudomonadati</taxon>
        <taxon>Gemmatimonadota</taxon>
        <taxon>Gemmatimonadia</taxon>
        <taxon>Gemmatimonadales</taxon>
        <taxon>Gemmatimonadaceae</taxon>
        <taxon>Pseudogemmatithrix</taxon>
    </lineage>
</organism>
<dbReference type="CDD" id="cd09209">
    <property type="entry name" value="Lumazine_synthase-I"/>
    <property type="match status" value="1"/>
</dbReference>
<feature type="binding site" evidence="7">
    <location>
        <position position="127"/>
    </location>
    <ligand>
        <name>(2S)-2-hydroxy-3-oxobutyl phosphate</name>
        <dbReference type="ChEBI" id="CHEBI:58830"/>
    </ligand>
</feature>
<evidence type="ECO:0000256" key="3">
    <source>
        <dbReference type="ARBA" id="ARBA00012664"/>
    </source>
</evidence>
<dbReference type="GO" id="GO:0009349">
    <property type="term" value="C:riboflavin synthase complex"/>
    <property type="evidence" value="ECO:0007669"/>
    <property type="project" value="UniProtKB-UniRule"/>
</dbReference>
<dbReference type="SUPFAM" id="SSF52121">
    <property type="entry name" value="Lumazine synthase"/>
    <property type="match status" value="1"/>
</dbReference>
<keyword evidence="10" id="KW-1185">Reference proteome</keyword>
<feature type="binding site" evidence="7">
    <location>
        <position position="22"/>
    </location>
    <ligand>
        <name>5-amino-6-(D-ribitylamino)uracil</name>
        <dbReference type="ChEBI" id="CHEBI:15934"/>
    </ligand>
</feature>
<dbReference type="Pfam" id="PF00885">
    <property type="entry name" value="DMRL_synthase"/>
    <property type="match status" value="1"/>
</dbReference>
<evidence type="ECO:0000313" key="10">
    <source>
        <dbReference type="Proteomes" id="UP001229955"/>
    </source>
</evidence>
<dbReference type="Gene3D" id="3.40.50.960">
    <property type="entry name" value="Lumazine/riboflavin synthase"/>
    <property type="match status" value="1"/>
</dbReference>
<dbReference type="RefSeq" id="WP_367887723.1">
    <property type="nucleotide sequence ID" value="NZ_CP130612.1"/>
</dbReference>
<dbReference type="AlphaFoldDB" id="A0AA49Q8C1"/>
<evidence type="ECO:0000256" key="2">
    <source>
        <dbReference type="ARBA" id="ARBA00007424"/>
    </source>
</evidence>
<accession>A0AA49JU45</accession>
<protein>
    <recommendedName>
        <fullName evidence="3 7">6,7-dimethyl-8-ribityllumazine synthase</fullName>
        <shortName evidence="7">DMRL synthase</shortName>
        <shortName evidence="7">LS</shortName>
        <shortName evidence="7">Lumazine synthase</shortName>
        <ecNumber evidence="3 7">2.5.1.78</ecNumber>
    </recommendedName>
</protein>
<dbReference type="InterPro" id="IPR034964">
    <property type="entry name" value="LS"/>
</dbReference>
<evidence type="ECO:0000256" key="6">
    <source>
        <dbReference type="ARBA" id="ARBA00048785"/>
    </source>
</evidence>
<dbReference type="InterPro" id="IPR002180">
    <property type="entry name" value="LS/RS"/>
</dbReference>
<comment type="pathway">
    <text evidence="1 7">Cofactor biosynthesis; riboflavin biosynthesis; riboflavin from 2-hydroxy-3-oxobutyl phosphate and 5-amino-6-(D-ribitylamino)uracil: step 1/2.</text>
</comment>
<feature type="binding site" evidence="7">
    <location>
        <begin position="80"/>
        <end position="82"/>
    </location>
    <ligand>
        <name>5-amino-6-(D-ribitylamino)uracil</name>
        <dbReference type="ChEBI" id="CHEBI:15934"/>
    </ligand>
</feature>